<protein>
    <submittedName>
        <fullName evidence="2">Uncharacterized protein</fullName>
    </submittedName>
</protein>
<gene>
    <name evidence="2" type="ORF">GALL_318890</name>
</gene>
<dbReference type="EMBL" id="MLJW01000491">
    <property type="protein sequence ID" value="OIQ86248.1"/>
    <property type="molecule type" value="Genomic_DNA"/>
</dbReference>
<sequence>MVRRAEPGHTGPRPATATVPSVALSVDPTVASRKESADEGEPAWFVTVLSPPANAATPCHRDGGRGWRSGHLRISGG</sequence>
<feature type="region of interest" description="Disordered" evidence="1">
    <location>
        <begin position="1"/>
        <end position="23"/>
    </location>
</feature>
<name>A0A1J5QS45_9ZZZZ</name>
<proteinExistence type="predicted"/>
<dbReference type="AlphaFoldDB" id="A0A1J5QS45"/>
<feature type="region of interest" description="Disordered" evidence="1">
    <location>
        <begin position="52"/>
        <end position="77"/>
    </location>
</feature>
<comment type="caution">
    <text evidence="2">The sequence shown here is derived from an EMBL/GenBank/DDBJ whole genome shotgun (WGS) entry which is preliminary data.</text>
</comment>
<evidence type="ECO:0000256" key="1">
    <source>
        <dbReference type="SAM" id="MobiDB-lite"/>
    </source>
</evidence>
<reference evidence="2" key="1">
    <citation type="submission" date="2016-10" db="EMBL/GenBank/DDBJ databases">
        <title>Sequence of Gallionella enrichment culture.</title>
        <authorList>
            <person name="Poehlein A."/>
            <person name="Muehling M."/>
            <person name="Daniel R."/>
        </authorList>
    </citation>
    <scope>NUCLEOTIDE SEQUENCE</scope>
</reference>
<evidence type="ECO:0000313" key="2">
    <source>
        <dbReference type="EMBL" id="OIQ86248.1"/>
    </source>
</evidence>
<accession>A0A1J5QS45</accession>
<organism evidence="2">
    <name type="scientific">mine drainage metagenome</name>
    <dbReference type="NCBI Taxonomy" id="410659"/>
    <lineage>
        <taxon>unclassified sequences</taxon>
        <taxon>metagenomes</taxon>
        <taxon>ecological metagenomes</taxon>
    </lineage>
</organism>